<sequence length="242" mass="26902">MSSYSISTQDQRVPLGSSIVPTLYRSVLEGQGGTLWYREPNVEDARTGFKDEDLLPYMGTRGCITCVGVYFKIDKLRAFIAHIDAYIRDELTIRQDTVNEAEGTQLRLDVTATLALHSLKHNWNPRTVDPGSIILVCPTPQARPYGSLDPTGEKKTGWWVVDGIREFLSLQQDTMILTQDQGFVLNHDNGSRLMVPYPAGGCVSQHVKPAELRECTETVVEGLEKWEFGIDAKQGTLVSGEA</sequence>
<dbReference type="EMBL" id="JAVFHQ010000079">
    <property type="protein sequence ID" value="KAK4539921.1"/>
    <property type="molecule type" value="Genomic_DNA"/>
</dbReference>
<accession>A0AAV9J4M7</accession>
<keyword evidence="2" id="KW-1185">Reference proteome</keyword>
<comment type="caution">
    <text evidence="1">The sequence shown here is derived from an EMBL/GenBank/DDBJ whole genome shotgun (WGS) entry which is preliminary data.</text>
</comment>
<dbReference type="AlphaFoldDB" id="A0AAV9J4M7"/>
<reference evidence="1 2" key="1">
    <citation type="submission" date="2021-11" db="EMBL/GenBank/DDBJ databases">
        <title>Black yeast isolated from Biological Soil Crust.</title>
        <authorList>
            <person name="Kurbessoian T."/>
        </authorList>
    </citation>
    <scope>NUCLEOTIDE SEQUENCE [LARGE SCALE GENOMIC DNA]</scope>
    <source>
        <strain evidence="1 2">CCFEE 5522</strain>
    </source>
</reference>
<evidence type="ECO:0000313" key="1">
    <source>
        <dbReference type="EMBL" id="KAK4539921.1"/>
    </source>
</evidence>
<proteinExistence type="predicted"/>
<dbReference type="Proteomes" id="UP001324427">
    <property type="component" value="Unassembled WGS sequence"/>
</dbReference>
<organism evidence="1 2">
    <name type="scientific">Oleoguttula mirabilis</name>
    <dbReference type="NCBI Taxonomy" id="1507867"/>
    <lineage>
        <taxon>Eukaryota</taxon>
        <taxon>Fungi</taxon>
        <taxon>Dikarya</taxon>
        <taxon>Ascomycota</taxon>
        <taxon>Pezizomycotina</taxon>
        <taxon>Dothideomycetes</taxon>
        <taxon>Dothideomycetidae</taxon>
        <taxon>Mycosphaerellales</taxon>
        <taxon>Teratosphaeriaceae</taxon>
        <taxon>Oleoguttula</taxon>
    </lineage>
</organism>
<protein>
    <submittedName>
        <fullName evidence="1">Uncharacterized protein</fullName>
    </submittedName>
</protein>
<evidence type="ECO:0000313" key="2">
    <source>
        <dbReference type="Proteomes" id="UP001324427"/>
    </source>
</evidence>
<gene>
    <name evidence="1" type="ORF">LTR36_009963</name>
</gene>
<name>A0AAV9J4M7_9PEZI</name>